<dbReference type="InterPro" id="IPR011598">
    <property type="entry name" value="bHLH_dom"/>
</dbReference>
<dbReference type="Pfam" id="PF00010">
    <property type="entry name" value="HLH"/>
    <property type="match status" value="1"/>
</dbReference>
<dbReference type="EMBL" id="CACTIH010005730">
    <property type="protein sequence ID" value="CAA3001056.1"/>
    <property type="molecule type" value="Genomic_DNA"/>
</dbReference>
<comment type="caution">
    <text evidence="8">The sequence shown here is derived from an EMBL/GenBank/DDBJ whole genome shotgun (WGS) entry which is preliminary data.</text>
</comment>
<reference evidence="8 9" key="1">
    <citation type="submission" date="2019-12" db="EMBL/GenBank/DDBJ databases">
        <authorList>
            <person name="Alioto T."/>
            <person name="Alioto T."/>
            <person name="Gomez Garrido J."/>
        </authorList>
    </citation>
    <scope>NUCLEOTIDE SEQUENCE [LARGE SCALE GENOMIC DNA]</scope>
</reference>
<dbReference type="GO" id="GO:0046983">
    <property type="term" value="F:protein dimerization activity"/>
    <property type="evidence" value="ECO:0007669"/>
    <property type="project" value="InterPro"/>
</dbReference>
<feature type="region of interest" description="Disordered" evidence="6">
    <location>
        <begin position="1"/>
        <end position="56"/>
    </location>
</feature>
<evidence type="ECO:0000256" key="6">
    <source>
        <dbReference type="SAM" id="MobiDB-lite"/>
    </source>
</evidence>
<organism evidence="8 9">
    <name type="scientific">Olea europaea subsp. europaea</name>
    <dbReference type="NCBI Taxonomy" id="158383"/>
    <lineage>
        <taxon>Eukaryota</taxon>
        <taxon>Viridiplantae</taxon>
        <taxon>Streptophyta</taxon>
        <taxon>Embryophyta</taxon>
        <taxon>Tracheophyta</taxon>
        <taxon>Spermatophyta</taxon>
        <taxon>Magnoliopsida</taxon>
        <taxon>eudicotyledons</taxon>
        <taxon>Gunneridae</taxon>
        <taxon>Pentapetalae</taxon>
        <taxon>asterids</taxon>
        <taxon>lamiids</taxon>
        <taxon>Lamiales</taxon>
        <taxon>Oleaceae</taxon>
        <taxon>Oleeae</taxon>
        <taxon>Olea</taxon>
    </lineage>
</organism>
<evidence type="ECO:0000313" key="8">
    <source>
        <dbReference type="EMBL" id="CAA3001056.1"/>
    </source>
</evidence>
<dbReference type="AlphaFoldDB" id="A0A8S0TC47"/>
<dbReference type="OrthoDB" id="690068at2759"/>
<dbReference type="GO" id="GO:0005634">
    <property type="term" value="C:nucleus"/>
    <property type="evidence" value="ECO:0007669"/>
    <property type="project" value="UniProtKB-SubCell"/>
</dbReference>
<dbReference type="GO" id="GO:0006351">
    <property type="term" value="P:DNA-templated transcription"/>
    <property type="evidence" value="ECO:0007669"/>
    <property type="project" value="InterPro"/>
</dbReference>
<dbReference type="FunFam" id="4.10.280.10:FF:000093">
    <property type="entry name" value="BHLH domain class transcription factor"/>
    <property type="match status" value="1"/>
</dbReference>
<dbReference type="Gramene" id="OE9A002297T5">
    <property type="protein sequence ID" value="OE9A002297C5"/>
    <property type="gene ID" value="OE9A002297"/>
</dbReference>
<dbReference type="Gramene" id="OE9A002297T3">
    <property type="protein sequence ID" value="OE9A002297C3"/>
    <property type="gene ID" value="OE9A002297"/>
</dbReference>
<dbReference type="InterPro" id="IPR044295">
    <property type="entry name" value="BIM1/2/3"/>
</dbReference>
<evidence type="ECO:0000256" key="3">
    <source>
        <dbReference type="ARBA" id="ARBA00023125"/>
    </source>
</evidence>
<keyword evidence="2" id="KW-0805">Transcription regulation</keyword>
<proteinExistence type="predicted"/>
<evidence type="ECO:0000256" key="5">
    <source>
        <dbReference type="ARBA" id="ARBA00023242"/>
    </source>
</evidence>
<comment type="subcellular location">
    <subcellularLocation>
        <location evidence="1">Nucleus</location>
    </subcellularLocation>
</comment>
<evidence type="ECO:0000256" key="4">
    <source>
        <dbReference type="ARBA" id="ARBA00023163"/>
    </source>
</evidence>
<accession>A0A8S0TC47</accession>
<protein>
    <submittedName>
        <fullName evidence="8">Transcription factor BIM2</fullName>
    </submittedName>
</protein>
<dbReference type="SUPFAM" id="SSF47459">
    <property type="entry name" value="HLH, helix-loop-helix DNA-binding domain"/>
    <property type="match status" value="1"/>
</dbReference>
<keyword evidence="3" id="KW-0238">DNA-binding</keyword>
<dbReference type="PANTHER" id="PTHR46412">
    <property type="entry name" value="BES1-INTERACTING MYC-LIKE PROTEIN"/>
    <property type="match status" value="1"/>
</dbReference>
<sequence length="329" mass="36457">MKSGKGHQEEEEEDDEEFRARKDATPSTNNNAKDGKNSEKSNSTKSKHSVTEQRRRSKINERFQILRELIPNSDQKRDTATFLLEVIQYVQFLQEKLQKYEGSYQSWSSEPTKLMPWRNSHWRAQNFVGHPLVMKNGFGPVSAIPGRLDENNIAVLSTMQSCQQNPLVSDSNRDASYGAIELQNALGNKPTGMPGPLQTSMHISVPSDGTFSHMLPRRASDAQSTECPTTTDTLNPQEELTIEGGTINISSVYSQELLNSLTQALQNSGVDLSQASISLQINLGKRANPDPTSGISIAKDHGTSTPTPGLFQDVSNSEDLDQARKRLKI</sequence>
<gene>
    <name evidence="8" type="ORF">OLEA9_A002297</name>
</gene>
<evidence type="ECO:0000259" key="7">
    <source>
        <dbReference type="PROSITE" id="PS50888"/>
    </source>
</evidence>
<dbReference type="CDD" id="cd11453">
    <property type="entry name" value="bHLH_AtBIM_like"/>
    <property type="match status" value="1"/>
</dbReference>
<dbReference type="PROSITE" id="PS50888">
    <property type="entry name" value="BHLH"/>
    <property type="match status" value="1"/>
</dbReference>
<feature type="compositionally biased region" description="Polar residues" evidence="6">
    <location>
        <begin position="303"/>
        <end position="314"/>
    </location>
</feature>
<feature type="region of interest" description="Disordered" evidence="6">
    <location>
        <begin position="285"/>
        <end position="314"/>
    </location>
</feature>
<dbReference type="PANTHER" id="PTHR46412:SF6">
    <property type="entry name" value="TRANSCRIPTION FACTOR BIM2"/>
    <property type="match status" value="1"/>
</dbReference>
<dbReference type="Gene3D" id="4.10.280.10">
    <property type="entry name" value="Helix-loop-helix DNA-binding domain"/>
    <property type="match status" value="1"/>
</dbReference>
<dbReference type="GO" id="GO:0003700">
    <property type="term" value="F:DNA-binding transcription factor activity"/>
    <property type="evidence" value="ECO:0007669"/>
    <property type="project" value="InterPro"/>
</dbReference>
<dbReference type="SMART" id="SM00353">
    <property type="entry name" value="HLH"/>
    <property type="match status" value="1"/>
</dbReference>
<keyword evidence="4" id="KW-0804">Transcription</keyword>
<evidence type="ECO:0000256" key="2">
    <source>
        <dbReference type="ARBA" id="ARBA00023015"/>
    </source>
</evidence>
<feature type="domain" description="BHLH" evidence="7">
    <location>
        <begin position="43"/>
        <end position="93"/>
    </location>
</feature>
<dbReference type="Proteomes" id="UP000594638">
    <property type="component" value="Unassembled WGS sequence"/>
</dbReference>
<dbReference type="InterPro" id="IPR036638">
    <property type="entry name" value="HLH_DNA-bd_sf"/>
</dbReference>
<keyword evidence="5" id="KW-0539">Nucleus</keyword>
<evidence type="ECO:0000313" key="9">
    <source>
        <dbReference type="Proteomes" id="UP000594638"/>
    </source>
</evidence>
<keyword evidence="9" id="KW-1185">Reference proteome</keyword>
<dbReference type="Gramene" id="OE9A002297T4">
    <property type="protein sequence ID" value="OE9A002297C4"/>
    <property type="gene ID" value="OE9A002297"/>
</dbReference>
<name>A0A8S0TC47_OLEEU</name>
<evidence type="ECO:0000256" key="1">
    <source>
        <dbReference type="ARBA" id="ARBA00004123"/>
    </source>
</evidence>
<dbReference type="GO" id="GO:0003677">
    <property type="term" value="F:DNA binding"/>
    <property type="evidence" value="ECO:0007669"/>
    <property type="project" value="UniProtKB-KW"/>
</dbReference>